<evidence type="ECO:0000256" key="2">
    <source>
        <dbReference type="ARBA" id="ARBA00022515"/>
    </source>
</evidence>
<feature type="domain" description="Toprim" evidence="7">
    <location>
        <begin position="228"/>
        <end position="312"/>
    </location>
</feature>
<keyword evidence="5" id="KW-0235">DNA replication</keyword>
<evidence type="ECO:0000256" key="3">
    <source>
        <dbReference type="ARBA" id="ARBA00022679"/>
    </source>
</evidence>
<dbReference type="InterPro" id="IPR055570">
    <property type="entry name" value="DUF7146"/>
</dbReference>
<dbReference type="GO" id="GO:0003677">
    <property type="term" value="F:DNA binding"/>
    <property type="evidence" value="ECO:0007669"/>
    <property type="project" value="InterPro"/>
</dbReference>
<dbReference type="Gene3D" id="3.90.580.10">
    <property type="entry name" value="Zinc finger, CHC2-type domain"/>
    <property type="match status" value="1"/>
</dbReference>
<dbReference type="GO" id="GO:1990077">
    <property type="term" value="C:primosome complex"/>
    <property type="evidence" value="ECO:0007669"/>
    <property type="project" value="UniProtKB-KW"/>
</dbReference>
<comment type="caution">
    <text evidence="9">The sequence shown here is derived from an EMBL/GenBank/DDBJ whole genome shotgun (WGS) entry which is preliminary data.</text>
</comment>
<keyword evidence="2" id="KW-0639">Primosome</keyword>
<proteinExistence type="predicted"/>
<keyword evidence="3" id="KW-0808">Transferase</keyword>
<evidence type="ECO:0000313" key="10">
    <source>
        <dbReference type="Proteomes" id="UP000268623"/>
    </source>
</evidence>
<evidence type="ECO:0000259" key="8">
    <source>
        <dbReference type="Pfam" id="PF23639"/>
    </source>
</evidence>
<dbReference type="InterPro" id="IPR036977">
    <property type="entry name" value="DNA_primase_Znf_CHC2"/>
</dbReference>
<evidence type="ECO:0000256" key="5">
    <source>
        <dbReference type="ARBA" id="ARBA00022705"/>
    </source>
</evidence>
<organism evidence="9 10">
    <name type="scientific">Methylocystis hirsuta</name>
    <dbReference type="NCBI Taxonomy" id="369798"/>
    <lineage>
        <taxon>Bacteria</taxon>
        <taxon>Pseudomonadati</taxon>
        <taxon>Pseudomonadota</taxon>
        <taxon>Alphaproteobacteria</taxon>
        <taxon>Hyphomicrobiales</taxon>
        <taxon>Methylocystaceae</taxon>
        <taxon>Methylocystis</taxon>
    </lineage>
</organism>
<dbReference type="InterPro" id="IPR034154">
    <property type="entry name" value="TOPRIM_DnaG/twinkle"/>
</dbReference>
<dbReference type="Proteomes" id="UP000268623">
    <property type="component" value="Unassembled WGS sequence"/>
</dbReference>
<keyword evidence="10" id="KW-1185">Reference proteome</keyword>
<protein>
    <submittedName>
        <fullName evidence="9">Uncharacterized protein</fullName>
    </submittedName>
</protein>
<evidence type="ECO:0000256" key="6">
    <source>
        <dbReference type="ARBA" id="ARBA00023163"/>
    </source>
</evidence>
<dbReference type="GO" id="GO:0008270">
    <property type="term" value="F:zinc ion binding"/>
    <property type="evidence" value="ECO:0007669"/>
    <property type="project" value="InterPro"/>
</dbReference>
<dbReference type="OrthoDB" id="34187at2"/>
<reference evidence="9 10" key="1">
    <citation type="submission" date="2018-08" db="EMBL/GenBank/DDBJ databases">
        <title>Genome sequence of Methylocystis hirsuta CSC1, a methanotroph able to accumulate PHAs.</title>
        <authorList>
            <person name="Bordel S."/>
            <person name="Rodriguez E."/>
            <person name="Gancedo J."/>
            <person name="Munoz R."/>
        </authorList>
    </citation>
    <scope>NUCLEOTIDE SEQUENCE [LARGE SCALE GENOMIC DNA]</scope>
    <source>
        <strain evidence="9 10">CSC1</strain>
    </source>
</reference>
<keyword evidence="4" id="KW-0548">Nucleotidyltransferase</keyword>
<dbReference type="Pfam" id="PF13362">
    <property type="entry name" value="Toprim_3"/>
    <property type="match status" value="1"/>
</dbReference>
<evidence type="ECO:0000256" key="1">
    <source>
        <dbReference type="ARBA" id="ARBA00022478"/>
    </source>
</evidence>
<dbReference type="GO" id="GO:0000428">
    <property type="term" value="C:DNA-directed RNA polymerase complex"/>
    <property type="evidence" value="ECO:0007669"/>
    <property type="project" value="UniProtKB-KW"/>
</dbReference>
<keyword evidence="1" id="KW-0240">DNA-directed RNA polymerase</keyword>
<dbReference type="AlphaFoldDB" id="A0A3M9XIU3"/>
<evidence type="ECO:0000313" key="9">
    <source>
        <dbReference type="EMBL" id="RNJ48049.1"/>
    </source>
</evidence>
<sequence>MVSFRSAAPVHHSDECDARRCAATIAMHASADAVAQILGGRREGRGYLCHCPVKTHGKLRGDRRPSLSVNDGDKGVILHCFAGCDPRDVIAAINAVDPNVRTEITDRLPLNEKPVPKTTSAYACRIWQSAVPVKGTIAESFLAERGLPTTPPASIRFLPSYRYDRRRPRSALPCLIAAAQAPTRGIVGVQLTFLHPCGRRKADVEFPRRAIGPLGASMLRLAPAAPALGIAEGFEKAWAAQLLFGEPVWATLGADRVSVVNWPDDVKRLTIYADNDGPGLKAARELRAAHPEITVRILYCAAEAQDFDKLYRAVAGDRSEALKRIIEE</sequence>
<gene>
    <name evidence="9" type="ORF">D1O30_19605</name>
</gene>
<evidence type="ECO:0000259" key="7">
    <source>
        <dbReference type="Pfam" id="PF13362"/>
    </source>
</evidence>
<keyword evidence="6" id="KW-0804">Transcription</keyword>
<dbReference type="InterPro" id="IPR006171">
    <property type="entry name" value="TOPRIM_dom"/>
</dbReference>
<dbReference type="EMBL" id="QWDD01000003">
    <property type="protein sequence ID" value="RNJ48049.1"/>
    <property type="molecule type" value="Genomic_DNA"/>
</dbReference>
<dbReference type="GO" id="GO:0016779">
    <property type="term" value="F:nucleotidyltransferase activity"/>
    <property type="evidence" value="ECO:0007669"/>
    <property type="project" value="UniProtKB-KW"/>
</dbReference>
<accession>A0A3M9XIU3</accession>
<feature type="domain" description="DUF7146" evidence="8">
    <location>
        <begin position="119"/>
        <end position="220"/>
    </location>
</feature>
<dbReference type="GO" id="GO:0006269">
    <property type="term" value="P:DNA replication, synthesis of primer"/>
    <property type="evidence" value="ECO:0007669"/>
    <property type="project" value="UniProtKB-KW"/>
</dbReference>
<dbReference type="Pfam" id="PF23639">
    <property type="entry name" value="DUF7146"/>
    <property type="match status" value="1"/>
</dbReference>
<name>A0A3M9XIU3_9HYPH</name>
<dbReference type="CDD" id="cd01029">
    <property type="entry name" value="TOPRIM_primases"/>
    <property type="match status" value="1"/>
</dbReference>
<evidence type="ECO:0000256" key="4">
    <source>
        <dbReference type="ARBA" id="ARBA00022695"/>
    </source>
</evidence>